<evidence type="ECO:0000256" key="1">
    <source>
        <dbReference type="SAM" id="MobiDB-lite"/>
    </source>
</evidence>
<protein>
    <recommendedName>
        <fullName evidence="2">DUF8115 domain-containing protein</fullName>
    </recommendedName>
</protein>
<dbReference type="Proteomes" id="UP001596406">
    <property type="component" value="Unassembled WGS sequence"/>
</dbReference>
<sequence length="127" mass="13859">MTGNELDELRELTDPGSRVKQPAKEDDVDELETAIVEALEAINQRGKAKTLSVRDERLAAVIYGLEATGEIETVGASLQSALGRDVDDSVDRSELLRLALRVGLQEAAPEVIETAKSAQIRHMTDQF</sequence>
<feature type="region of interest" description="Disordered" evidence="1">
    <location>
        <begin position="1"/>
        <end position="26"/>
    </location>
</feature>
<dbReference type="Pfam" id="PF26424">
    <property type="entry name" value="DUF8115"/>
    <property type="match status" value="1"/>
</dbReference>
<dbReference type="EMBL" id="JBHSXM010000005">
    <property type="protein sequence ID" value="MFC6838363.1"/>
    <property type="molecule type" value="Genomic_DNA"/>
</dbReference>
<name>A0ABD5UDU3_9EURY</name>
<accession>A0ABD5UDU3</accession>
<dbReference type="AlphaFoldDB" id="A0ABD5UDU3"/>
<feature type="domain" description="DUF8115" evidence="2">
    <location>
        <begin position="4"/>
        <end position="126"/>
    </location>
</feature>
<dbReference type="RefSeq" id="WP_304450052.1">
    <property type="nucleotide sequence ID" value="NZ_JARRAH010000005.1"/>
</dbReference>
<keyword evidence="4" id="KW-1185">Reference proteome</keyword>
<gene>
    <name evidence="3" type="ORF">ACFQHK_17925</name>
</gene>
<organism evidence="3 4">
    <name type="scientific">Halomarina ordinaria</name>
    <dbReference type="NCBI Taxonomy" id="3033939"/>
    <lineage>
        <taxon>Archaea</taxon>
        <taxon>Methanobacteriati</taxon>
        <taxon>Methanobacteriota</taxon>
        <taxon>Stenosarchaea group</taxon>
        <taxon>Halobacteria</taxon>
        <taxon>Halobacteriales</taxon>
        <taxon>Natronomonadaceae</taxon>
        <taxon>Halomarina</taxon>
    </lineage>
</organism>
<comment type="caution">
    <text evidence="3">The sequence shown here is derived from an EMBL/GenBank/DDBJ whole genome shotgun (WGS) entry which is preliminary data.</text>
</comment>
<evidence type="ECO:0000313" key="3">
    <source>
        <dbReference type="EMBL" id="MFC6838363.1"/>
    </source>
</evidence>
<proteinExistence type="predicted"/>
<evidence type="ECO:0000313" key="4">
    <source>
        <dbReference type="Proteomes" id="UP001596406"/>
    </source>
</evidence>
<reference evidence="3 4" key="1">
    <citation type="journal article" date="2019" name="Int. J. Syst. Evol. Microbiol.">
        <title>The Global Catalogue of Microorganisms (GCM) 10K type strain sequencing project: providing services to taxonomists for standard genome sequencing and annotation.</title>
        <authorList>
            <consortium name="The Broad Institute Genomics Platform"/>
            <consortium name="The Broad Institute Genome Sequencing Center for Infectious Disease"/>
            <person name="Wu L."/>
            <person name="Ma J."/>
        </authorList>
    </citation>
    <scope>NUCLEOTIDE SEQUENCE [LARGE SCALE GENOMIC DNA]</scope>
    <source>
        <strain evidence="3 4">PSRA2</strain>
    </source>
</reference>
<evidence type="ECO:0000259" key="2">
    <source>
        <dbReference type="Pfam" id="PF26424"/>
    </source>
</evidence>
<dbReference type="InterPro" id="IPR058428">
    <property type="entry name" value="DUF8115"/>
</dbReference>